<dbReference type="InterPro" id="IPR000477">
    <property type="entry name" value="RT_dom"/>
</dbReference>
<protein>
    <recommendedName>
        <fullName evidence="6">Reverse transcriptase domain-containing protein</fullName>
    </recommendedName>
</protein>
<evidence type="ECO:0000313" key="4">
    <source>
        <dbReference type="EMBL" id="VFQ65908.1"/>
    </source>
</evidence>
<gene>
    <name evidence="4" type="ORF">CCAM_LOCUS7684</name>
</gene>
<feature type="region of interest" description="Disordered" evidence="1">
    <location>
        <begin position="250"/>
        <end position="274"/>
    </location>
</feature>
<evidence type="ECO:0000259" key="3">
    <source>
        <dbReference type="Pfam" id="PF14111"/>
    </source>
</evidence>
<feature type="region of interest" description="Disordered" evidence="1">
    <location>
        <begin position="310"/>
        <end position="331"/>
    </location>
</feature>
<organism evidence="4 5">
    <name type="scientific">Cuscuta campestris</name>
    <dbReference type="NCBI Taxonomy" id="132261"/>
    <lineage>
        <taxon>Eukaryota</taxon>
        <taxon>Viridiplantae</taxon>
        <taxon>Streptophyta</taxon>
        <taxon>Embryophyta</taxon>
        <taxon>Tracheophyta</taxon>
        <taxon>Spermatophyta</taxon>
        <taxon>Magnoliopsida</taxon>
        <taxon>eudicotyledons</taxon>
        <taxon>Gunneridae</taxon>
        <taxon>Pentapetalae</taxon>
        <taxon>asterids</taxon>
        <taxon>lamiids</taxon>
        <taxon>Solanales</taxon>
        <taxon>Convolvulaceae</taxon>
        <taxon>Cuscuteae</taxon>
        <taxon>Cuscuta</taxon>
        <taxon>Cuscuta subgen. Grammica</taxon>
        <taxon>Cuscuta sect. Cleistogrammica</taxon>
    </lineage>
</organism>
<dbReference type="PANTHER" id="PTHR31286:SF164">
    <property type="entry name" value="ZINC FINGER, CCHC-TYPE"/>
    <property type="match status" value="1"/>
</dbReference>
<dbReference type="InterPro" id="IPR025558">
    <property type="entry name" value="DUF4283"/>
</dbReference>
<dbReference type="Gene3D" id="3.60.10.10">
    <property type="entry name" value="Endonuclease/exonuclease/phosphatase"/>
    <property type="match status" value="1"/>
</dbReference>
<feature type="region of interest" description="Disordered" evidence="1">
    <location>
        <begin position="435"/>
        <end position="466"/>
    </location>
</feature>
<proteinExistence type="predicted"/>
<dbReference type="Pfam" id="PF14111">
    <property type="entry name" value="DUF4283"/>
    <property type="match status" value="1"/>
</dbReference>
<reference evidence="4 5" key="1">
    <citation type="submission" date="2018-04" db="EMBL/GenBank/DDBJ databases">
        <authorList>
            <person name="Vogel A."/>
        </authorList>
    </citation>
    <scope>NUCLEOTIDE SEQUENCE [LARGE SCALE GENOMIC DNA]</scope>
</reference>
<keyword evidence="5" id="KW-1185">Reference proteome</keyword>
<evidence type="ECO:0000259" key="2">
    <source>
        <dbReference type="Pfam" id="PF00078"/>
    </source>
</evidence>
<dbReference type="PANTHER" id="PTHR31286">
    <property type="entry name" value="GLYCINE-RICH CELL WALL STRUCTURAL PROTEIN 1.8-LIKE"/>
    <property type="match status" value="1"/>
</dbReference>
<dbReference type="InterPro" id="IPR040256">
    <property type="entry name" value="At4g02000-like"/>
</dbReference>
<dbReference type="SUPFAM" id="SSF56219">
    <property type="entry name" value="DNase I-like"/>
    <property type="match status" value="1"/>
</dbReference>
<dbReference type="OrthoDB" id="415347at2759"/>
<evidence type="ECO:0000313" key="5">
    <source>
        <dbReference type="Proteomes" id="UP000595140"/>
    </source>
</evidence>
<evidence type="ECO:0008006" key="6">
    <source>
        <dbReference type="Google" id="ProtNLM"/>
    </source>
</evidence>
<name>A0A484KMG1_9ASTE</name>
<dbReference type="InterPro" id="IPR036691">
    <property type="entry name" value="Endo/exonu/phosph_ase_sf"/>
</dbReference>
<accession>A0A484KMG1</accession>
<evidence type="ECO:0000256" key="1">
    <source>
        <dbReference type="SAM" id="MobiDB-lite"/>
    </source>
</evidence>
<dbReference type="EMBL" id="OOIL02000506">
    <property type="protein sequence ID" value="VFQ65908.1"/>
    <property type="molecule type" value="Genomic_DNA"/>
</dbReference>
<feature type="domain" description="DUF4283" evidence="3">
    <location>
        <begin position="67"/>
        <end position="146"/>
    </location>
</feature>
<sequence length="1366" mass="155347">MEEDSYTAKKSSPITMTIVSGTQTMHDGNQPQFQLRYTGKRLEGRSTGRFKGIPSVSFTQDDISELASRFKLALVGKFQKRPSFSSMNTFFQRLGLKGRVDISVLPHQRFLLNFSSEEDYLRLFLRRTWQVFGFFMTLTKWSPSLSQESENPGMPIWIAFPDLPIHLHDRRALHLIASTIGTPLQVDSCTLNFSRPALARCCVEVDISNLPPPKVLINHVGEELIFSFIYENVPSYCKECRRTGHQREACMAKNSDRKRDEPPEKEALVSQEHKHTGKWQVVTSKKGKAKVTDNLEWRAKKTDFSEHPKKTNATWVEGPGESSKNPIEIPVSPTPPLVEKVGKNGTYCITDPYILSTLTLRHVYENVLRAPIISDSQQLVDNSLAIVPFQENQFLSLPEDEPPEVGFFTEAKEIDENIQHLDYLLAIEEFPPLPPPSVGKETLRKSKAPSSKTKERSHAMITRHMASSQKRQKPSLKWMNLKKNLMEFKLATALLQQALKKEECFWAQKANIKWISQGDASTSFFHSYVRGRRNRLHISSLKDGRGNIHTTFDEIERITVEHYTKVFYSIHEGDMGEILNLIPSCVSDQDNTLLSSIPAEEEIKRTIWSLNANSTAGSDGFNGFFFKNSWDTIKTDVCMAAQEFFIGVPMPKAFGSTLITLIPKNEAAITLDQFRPISLSTFFSKIISRILSDRLKLILPKIISQEQAAFQVGKNITDHVLMTKEMVHLLSSNARGGKCIIKLDLSKAFDKLSWNYLEGILSKFGFSQHTIHLLMGNLKATHFSVLINGQPKGFFPMKCGVKQEVQATDPITLLEGLHDSNSNPSIPVFPSLSEAKEYTRRMKINKSPELPKAKETPFSYKAMDDCLFKSPEIDLGILLEPLQAEGTRKNIDCKFQFGYHSEGEETEVLTSLTKTYKLDFVAVLEPMIQEHKVNTTRVQLGFSNCASALNNKLWVFWNGDRFKLLFFQDFGQMYTCHFWDNNLSTKCSITSIYGKHTGSQRKELWKDISDNVISDHLWIVGGDFNTICSLEEHQGLTTPTLADMADITDFKDCIEAIPLICPAFEGGLKATLKNWSRETFGDIFEAVKEAECKAMKAQEEYEQNPVDILRSIANKAQADLIVATNRETLFWKKKANIKWMELGDQNSSFFHSYVKSRRSNLKIRSITDGNGRKKMEVEEIRKAAEDYFKQVFSTHKEVHAHHILEYIPNLITPEDNFMMGRIPDEVEIQKAVWDLSPTSSAGPDGFNGSFFRVCWSIIKEDVIKATQEFFLGVPIPMAFGSTLITLIPKKKVCIIAWNLWKMYNAAIYSDDRPSIATAHNQIKKMIQGWCWIHRKKSWALKDLELFDLGFQTICLSGRNLQSYHGG</sequence>
<dbReference type="Pfam" id="PF00078">
    <property type="entry name" value="RVT_1"/>
    <property type="match status" value="1"/>
</dbReference>
<dbReference type="Proteomes" id="UP000595140">
    <property type="component" value="Unassembled WGS sequence"/>
</dbReference>
<feature type="domain" description="Reverse transcriptase" evidence="2">
    <location>
        <begin position="662"/>
        <end position="803"/>
    </location>
</feature>